<proteinExistence type="predicted"/>
<keyword evidence="1 2" id="KW-0812">Transmembrane</keyword>
<dbReference type="EMBL" id="MZ420154">
    <property type="protein sequence ID" value="QYA18379.1"/>
    <property type="molecule type" value="Genomic_DNA"/>
</dbReference>
<evidence type="ECO:0000256" key="1">
    <source>
        <dbReference type="SAM" id="Phobius"/>
    </source>
</evidence>
<keyword evidence="1" id="KW-1133">Transmembrane helix</keyword>
<protein>
    <submittedName>
        <fullName evidence="2">Transmembrane protein</fullName>
    </submittedName>
</protein>
<feature type="transmembrane region" description="Helical" evidence="1">
    <location>
        <begin position="90"/>
        <end position="109"/>
    </location>
</feature>
<keyword evidence="1" id="KW-0472">Membrane</keyword>
<sequence length="110" mass="12540">MGSNKFKNDNRVSSFTDITTTMIRGDIFVLLVSLCWVSYAVHQCINNDTCVRATIPFTFETPRTNISAAMVAMSLMLFDRNPVLNHFNRSFIMAAAMWFVASLWMFALIE</sequence>
<organism evidence="2">
    <name type="scientific">Clandestinovirus</name>
    <dbReference type="NCBI Taxonomy" id="2831644"/>
    <lineage>
        <taxon>Viruses</taxon>
    </lineage>
</organism>
<gene>
    <name evidence="2" type="ORF">KOM_12_109</name>
</gene>
<name>A0A8F8KQK6_9VIRU</name>
<accession>A0A8F8KQK6</accession>
<evidence type="ECO:0000313" key="2">
    <source>
        <dbReference type="EMBL" id="QYA18379.1"/>
    </source>
</evidence>
<feature type="transmembrane region" description="Helical" evidence="1">
    <location>
        <begin position="21"/>
        <end position="41"/>
    </location>
</feature>
<reference evidence="2" key="1">
    <citation type="submission" date="2021-06" db="EMBL/GenBank/DDBJ databases">
        <authorList>
            <person name="Rolland C."/>
        </authorList>
    </citation>
    <scope>NUCLEOTIDE SEQUENCE</scope>
    <source>
        <strain evidence="2">347.936635</strain>
    </source>
</reference>